<evidence type="ECO:0000313" key="2">
    <source>
        <dbReference type="Proteomes" id="UP001162131"/>
    </source>
</evidence>
<evidence type="ECO:0008006" key="3">
    <source>
        <dbReference type="Google" id="ProtNLM"/>
    </source>
</evidence>
<protein>
    <recommendedName>
        <fullName evidence="3">Kelch motif family protein</fullName>
    </recommendedName>
</protein>
<evidence type="ECO:0000313" key="1">
    <source>
        <dbReference type="EMBL" id="CAG9325300.1"/>
    </source>
</evidence>
<dbReference type="InterPro" id="IPR015915">
    <property type="entry name" value="Kelch-typ_b-propeller"/>
</dbReference>
<accession>A0AAU9JDE1</accession>
<reference evidence="1" key="1">
    <citation type="submission" date="2021-09" db="EMBL/GenBank/DDBJ databases">
        <authorList>
            <consortium name="AG Swart"/>
            <person name="Singh M."/>
            <person name="Singh A."/>
            <person name="Seah K."/>
            <person name="Emmerich C."/>
        </authorList>
    </citation>
    <scope>NUCLEOTIDE SEQUENCE</scope>
    <source>
        <strain evidence="1">ATCC30299</strain>
    </source>
</reference>
<dbReference type="InterPro" id="IPR006652">
    <property type="entry name" value="Kelch_1"/>
</dbReference>
<dbReference type="AlphaFoldDB" id="A0AAU9JDE1"/>
<name>A0AAU9JDE1_9CILI</name>
<dbReference type="InterPro" id="IPR011043">
    <property type="entry name" value="Gal_Oxase/kelch_b-propeller"/>
</dbReference>
<dbReference type="SUPFAM" id="SSF50965">
    <property type="entry name" value="Galactose oxidase, central domain"/>
    <property type="match status" value="1"/>
</dbReference>
<proteinExistence type="predicted"/>
<dbReference type="EMBL" id="CAJZBQ010000038">
    <property type="protein sequence ID" value="CAG9325300.1"/>
    <property type="molecule type" value="Genomic_DNA"/>
</dbReference>
<dbReference type="Gene3D" id="2.120.10.80">
    <property type="entry name" value="Kelch-type beta propeller"/>
    <property type="match status" value="1"/>
</dbReference>
<sequence>MDFRTTYSAYQNNSNIDDQSLIQAYQDYHNAYQQKTCLYNIIREHKRSILIIYNTETETQEIKILKTSQPIDQWTCVAQLPNGKLFCFDHRRVSGIAVLIDMNGEVKVLPSGTSCKYSSCIYFNNSVYCFGGFSNRFLTLSSRFDLYQNRWIQLAPMPKADETCNSVIFNGNILISGYRSKNLFLYSIDINSFSTITYEFGAITRKVLISAERLYLIEFGGSIYESEIGSYMNWRRLVDLTIINPSQVYCVYNKGGIYAGLDRDHYFKFDLNEKKLIAL</sequence>
<keyword evidence="2" id="KW-1185">Reference proteome</keyword>
<organism evidence="1 2">
    <name type="scientific">Blepharisma stoltei</name>
    <dbReference type="NCBI Taxonomy" id="1481888"/>
    <lineage>
        <taxon>Eukaryota</taxon>
        <taxon>Sar</taxon>
        <taxon>Alveolata</taxon>
        <taxon>Ciliophora</taxon>
        <taxon>Postciliodesmatophora</taxon>
        <taxon>Heterotrichea</taxon>
        <taxon>Heterotrichida</taxon>
        <taxon>Blepharismidae</taxon>
        <taxon>Blepharisma</taxon>
    </lineage>
</organism>
<dbReference type="Proteomes" id="UP001162131">
    <property type="component" value="Unassembled WGS sequence"/>
</dbReference>
<gene>
    <name evidence="1" type="ORF">BSTOLATCC_MIC38563</name>
</gene>
<dbReference type="Pfam" id="PF01344">
    <property type="entry name" value="Kelch_1"/>
    <property type="match status" value="1"/>
</dbReference>
<comment type="caution">
    <text evidence="1">The sequence shown here is derived from an EMBL/GenBank/DDBJ whole genome shotgun (WGS) entry which is preliminary data.</text>
</comment>